<keyword evidence="1" id="KW-0732">Signal</keyword>
<reference evidence="3" key="1">
    <citation type="submission" date="2022-06" db="EMBL/GenBank/DDBJ databases">
        <title>Draft genome sequence of Streptomyces sp. RB6PN25 isolated from peat swamp forest in Thailand.</title>
        <authorList>
            <person name="Duangmal K."/>
            <person name="Klaysubun C."/>
        </authorList>
    </citation>
    <scope>NUCLEOTIDE SEQUENCE</scope>
    <source>
        <strain evidence="3">RB6PN25</strain>
    </source>
</reference>
<accession>A0ABT1PXH8</accession>
<gene>
    <name evidence="3" type="ORF">NGB36_17610</name>
</gene>
<feature type="signal peptide" evidence="1">
    <location>
        <begin position="1"/>
        <end position="32"/>
    </location>
</feature>
<evidence type="ECO:0000256" key="1">
    <source>
        <dbReference type="SAM" id="SignalP"/>
    </source>
</evidence>
<comment type="caution">
    <text evidence="3">The sequence shown here is derived from an EMBL/GenBank/DDBJ whole genome shotgun (WGS) entry which is preliminary data.</text>
</comment>
<evidence type="ECO:0000313" key="4">
    <source>
        <dbReference type="Proteomes" id="UP001057702"/>
    </source>
</evidence>
<dbReference type="Gene3D" id="2.80.10.50">
    <property type="match status" value="1"/>
</dbReference>
<dbReference type="CDD" id="cd00161">
    <property type="entry name" value="beta-trefoil_Ricin-like"/>
    <property type="match status" value="1"/>
</dbReference>
<sequence length="187" mass="21085">MTVCRRKRNRVAAAVAAVAVAALALMAPAARAQTPIEQDVLLRHVKTNATMVPWWGGTANDTVVRVWPYRYTGDVWNFRYAGTYTDPYGRMWPMYQIVNVKSDRCLQPKDRAVQADALLVLYDCSTSSQAQQWILPESSDFGSFQIAPVKRTSLGITLQNRSWNGSSLQLAYRNPDNPDFNWQTDVP</sequence>
<proteinExistence type="predicted"/>
<evidence type="ECO:0000259" key="2">
    <source>
        <dbReference type="Pfam" id="PF14200"/>
    </source>
</evidence>
<protein>
    <submittedName>
        <fullName evidence="3">RICIN domain-containing protein</fullName>
    </submittedName>
</protein>
<dbReference type="SUPFAM" id="SSF50370">
    <property type="entry name" value="Ricin B-like lectins"/>
    <property type="match status" value="1"/>
</dbReference>
<dbReference type="InterPro" id="IPR035992">
    <property type="entry name" value="Ricin_B-like_lectins"/>
</dbReference>
<feature type="chain" id="PRO_5045995754" evidence="1">
    <location>
        <begin position="33"/>
        <end position="187"/>
    </location>
</feature>
<dbReference type="PROSITE" id="PS50231">
    <property type="entry name" value="RICIN_B_LECTIN"/>
    <property type="match status" value="1"/>
</dbReference>
<evidence type="ECO:0000313" key="3">
    <source>
        <dbReference type="EMBL" id="MCQ4082367.1"/>
    </source>
</evidence>
<dbReference type="PROSITE" id="PS51318">
    <property type="entry name" value="TAT"/>
    <property type="match status" value="1"/>
</dbReference>
<dbReference type="InterPro" id="IPR006311">
    <property type="entry name" value="TAT_signal"/>
</dbReference>
<keyword evidence="4" id="KW-1185">Reference proteome</keyword>
<dbReference type="Pfam" id="PF14200">
    <property type="entry name" value="RicinB_lectin_2"/>
    <property type="match status" value="1"/>
</dbReference>
<organism evidence="3 4">
    <name type="scientific">Streptomyces humicola</name>
    <dbReference type="NCBI Taxonomy" id="2953240"/>
    <lineage>
        <taxon>Bacteria</taxon>
        <taxon>Bacillati</taxon>
        <taxon>Actinomycetota</taxon>
        <taxon>Actinomycetes</taxon>
        <taxon>Kitasatosporales</taxon>
        <taxon>Streptomycetaceae</taxon>
        <taxon>Streptomyces</taxon>
    </lineage>
</organism>
<name>A0ABT1PXH8_9ACTN</name>
<dbReference type="RefSeq" id="WP_255921281.1">
    <property type="nucleotide sequence ID" value="NZ_JANFNG010000013.1"/>
</dbReference>
<dbReference type="EMBL" id="JANFNG010000013">
    <property type="protein sequence ID" value="MCQ4082367.1"/>
    <property type="molecule type" value="Genomic_DNA"/>
</dbReference>
<feature type="domain" description="Ricin B lectin" evidence="2">
    <location>
        <begin position="93"/>
        <end position="169"/>
    </location>
</feature>
<dbReference type="Proteomes" id="UP001057702">
    <property type="component" value="Unassembled WGS sequence"/>
</dbReference>
<dbReference type="InterPro" id="IPR000772">
    <property type="entry name" value="Ricin_B_lectin"/>
</dbReference>